<dbReference type="Pfam" id="PF13417">
    <property type="entry name" value="GST_N_3"/>
    <property type="match status" value="1"/>
</dbReference>
<dbReference type="EMBL" id="JAPZBO010000010">
    <property type="protein sequence ID" value="KAJ5299467.1"/>
    <property type="molecule type" value="Genomic_DNA"/>
</dbReference>
<evidence type="ECO:0008006" key="5">
    <source>
        <dbReference type="Google" id="ProtNLM"/>
    </source>
</evidence>
<dbReference type="OrthoDB" id="4951845at2759"/>
<protein>
    <recommendedName>
        <fullName evidence="5">GST N-terminal domain-containing protein</fullName>
    </recommendedName>
</protein>
<dbReference type="Proteomes" id="UP001147746">
    <property type="component" value="Unassembled WGS sequence"/>
</dbReference>
<gene>
    <name evidence="3" type="ORF">N7476_011024</name>
</gene>
<dbReference type="SUPFAM" id="SSF52833">
    <property type="entry name" value="Thioredoxin-like"/>
    <property type="match status" value="1"/>
</dbReference>
<dbReference type="Pfam" id="PF22041">
    <property type="entry name" value="GST_C_7"/>
    <property type="match status" value="1"/>
</dbReference>
<feature type="domain" description="Glutathione S-transferase UstS-like C-terminal" evidence="2">
    <location>
        <begin position="128"/>
        <end position="251"/>
    </location>
</feature>
<comment type="caution">
    <text evidence="3">The sequence shown here is derived from an EMBL/GenBank/DDBJ whole genome shotgun (WGS) entry which is preliminary data.</text>
</comment>
<dbReference type="AlphaFoldDB" id="A0A9W9PNN6"/>
<dbReference type="InterPro" id="IPR004045">
    <property type="entry name" value="Glutathione_S-Trfase_N"/>
</dbReference>
<dbReference type="InterPro" id="IPR036249">
    <property type="entry name" value="Thioredoxin-like_sf"/>
</dbReference>
<evidence type="ECO:0000313" key="3">
    <source>
        <dbReference type="EMBL" id="KAJ5299467.1"/>
    </source>
</evidence>
<keyword evidence="4" id="KW-1185">Reference proteome</keyword>
<organism evidence="3 4">
    <name type="scientific">Penicillium atrosanguineum</name>
    <dbReference type="NCBI Taxonomy" id="1132637"/>
    <lineage>
        <taxon>Eukaryota</taxon>
        <taxon>Fungi</taxon>
        <taxon>Dikarya</taxon>
        <taxon>Ascomycota</taxon>
        <taxon>Pezizomycotina</taxon>
        <taxon>Eurotiomycetes</taxon>
        <taxon>Eurotiomycetidae</taxon>
        <taxon>Eurotiales</taxon>
        <taxon>Aspergillaceae</taxon>
        <taxon>Penicillium</taxon>
    </lineage>
</organism>
<proteinExistence type="predicted"/>
<dbReference type="Gene3D" id="3.40.30.10">
    <property type="entry name" value="Glutaredoxin"/>
    <property type="match status" value="1"/>
</dbReference>
<reference evidence="3" key="2">
    <citation type="journal article" date="2023" name="IMA Fungus">
        <title>Comparative genomic study of the Penicillium genus elucidates a diverse pangenome and 15 lateral gene transfer events.</title>
        <authorList>
            <person name="Petersen C."/>
            <person name="Sorensen T."/>
            <person name="Nielsen M.R."/>
            <person name="Sondergaard T.E."/>
            <person name="Sorensen J.L."/>
            <person name="Fitzpatrick D.A."/>
            <person name="Frisvad J.C."/>
            <person name="Nielsen K.L."/>
        </authorList>
    </citation>
    <scope>NUCLEOTIDE SEQUENCE</scope>
    <source>
        <strain evidence="3">IBT 21472</strain>
    </source>
</reference>
<dbReference type="InterPro" id="IPR054416">
    <property type="entry name" value="GST_UstS-like_C"/>
</dbReference>
<evidence type="ECO:0000313" key="4">
    <source>
        <dbReference type="Proteomes" id="UP001147746"/>
    </source>
</evidence>
<dbReference type="InterPro" id="IPR036282">
    <property type="entry name" value="Glutathione-S-Trfase_C_sf"/>
</dbReference>
<name>A0A9W9PNN6_9EURO</name>
<evidence type="ECO:0000259" key="2">
    <source>
        <dbReference type="Pfam" id="PF22041"/>
    </source>
</evidence>
<evidence type="ECO:0000259" key="1">
    <source>
        <dbReference type="Pfam" id="PF13417"/>
    </source>
</evidence>
<reference evidence="3" key="1">
    <citation type="submission" date="2022-12" db="EMBL/GenBank/DDBJ databases">
        <authorList>
            <person name="Petersen C."/>
        </authorList>
    </citation>
    <scope>NUCLEOTIDE SEQUENCE</scope>
    <source>
        <strain evidence="3">IBT 21472</strain>
    </source>
</reference>
<accession>A0A9W9PNN6</accession>
<dbReference type="Gene3D" id="1.20.1050.10">
    <property type="match status" value="1"/>
</dbReference>
<sequence>MASPEPVHFFDITSTLPGASKSWSPNTLKVRAALNFKGIPYTQSWISYPDIKPLITGLDLPPNKDGIPYTLPAIIHSSVTTNPHGAMMDSLPIIEHLDKVFPSPPLFPSGDASYALLIAVRKIVSLVWPAFSSRVIPRVPDGLDPRGREYFIRTRTEWFGKPLAEVLPTDQEKIDELWTLVEKQTKALVEMLQGREGKKGPFLEGETPGFADLFLACWVAFMERFDKELFERLVDQGNGEIRALYVACLPWLEGQGEEKEWPVAPATGKTT</sequence>
<dbReference type="SUPFAM" id="SSF47616">
    <property type="entry name" value="GST C-terminal domain-like"/>
    <property type="match status" value="1"/>
</dbReference>
<feature type="domain" description="GST N-terminal" evidence="1">
    <location>
        <begin position="24"/>
        <end position="104"/>
    </location>
</feature>